<dbReference type="SUPFAM" id="SSF53474">
    <property type="entry name" value="alpha/beta-Hydrolases"/>
    <property type="match status" value="1"/>
</dbReference>
<dbReference type="InterPro" id="IPR051049">
    <property type="entry name" value="Dienelactone_hydrolase-like"/>
</dbReference>
<sequence length="216" mass="22508">MTEPDDAVIPVPSPGETLWFGEQSAPVVVVLHDGYGRLAAVLDYCAALSAHGFRVAAPDLYGGVGTTDAAGAERLMAGLALEPALSLIDDCVAAAAGSRLGVIGFAVGGWLALAHAQTGASDAVVAYYATLGPETAAVLPCPVLLHFAEIDEWEDDEEPDAFVARLKDHGTPVARHDYLATVHSFANAAIPELYEPRAAALAFARTAGFLQRELLD</sequence>
<dbReference type="Gene3D" id="3.40.50.1820">
    <property type="entry name" value="alpha/beta hydrolase"/>
    <property type="match status" value="1"/>
</dbReference>
<accession>A0ABV6RVD2</accession>
<evidence type="ECO:0000313" key="3">
    <source>
        <dbReference type="Proteomes" id="UP001589896"/>
    </source>
</evidence>
<reference evidence="2 3" key="1">
    <citation type="submission" date="2024-09" db="EMBL/GenBank/DDBJ databases">
        <authorList>
            <person name="Sun Q."/>
            <person name="Mori K."/>
        </authorList>
    </citation>
    <scope>NUCLEOTIDE SEQUENCE [LARGE SCALE GENOMIC DNA]</scope>
    <source>
        <strain evidence="2 3">KCTC 23076</strain>
    </source>
</reference>
<feature type="domain" description="Dienelactone hydrolase" evidence="1">
    <location>
        <begin position="24"/>
        <end position="213"/>
    </location>
</feature>
<protein>
    <submittedName>
        <fullName evidence="2">Dienelactone hydrolase family protein</fullName>
        <ecNumber evidence="2">3.1.-.-</ecNumber>
    </submittedName>
</protein>
<gene>
    <name evidence="2" type="ORF">ACFFGH_21400</name>
</gene>
<dbReference type="PANTHER" id="PTHR46623">
    <property type="entry name" value="CARBOXYMETHYLENEBUTENOLIDASE-RELATED"/>
    <property type="match status" value="1"/>
</dbReference>
<dbReference type="Pfam" id="PF01738">
    <property type="entry name" value="DLH"/>
    <property type="match status" value="1"/>
</dbReference>
<comment type="caution">
    <text evidence="2">The sequence shown here is derived from an EMBL/GenBank/DDBJ whole genome shotgun (WGS) entry which is preliminary data.</text>
</comment>
<evidence type="ECO:0000313" key="2">
    <source>
        <dbReference type="EMBL" id="MFC0680397.1"/>
    </source>
</evidence>
<proteinExistence type="predicted"/>
<name>A0ABV6RVD2_9GAMM</name>
<organism evidence="2 3">
    <name type="scientific">Lysobacter korlensis</name>
    <dbReference type="NCBI Taxonomy" id="553636"/>
    <lineage>
        <taxon>Bacteria</taxon>
        <taxon>Pseudomonadati</taxon>
        <taxon>Pseudomonadota</taxon>
        <taxon>Gammaproteobacteria</taxon>
        <taxon>Lysobacterales</taxon>
        <taxon>Lysobacteraceae</taxon>
        <taxon>Lysobacter</taxon>
    </lineage>
</organism>
<keyword evidence="3" id="KW-1185">Reference proteome</keyword>
<dbReference type="EMBL" id="JBHLTG010000005">
    <property type="protein sequence ID" value="MFC0680397.1"/>
    <property type="molecule type" value="Genomic_DNA"/>
</dbReference>
<dbReference type="GO" id="GO:0016787">
    <property type="term" value="F:hydrolase activity"/>
    <property type="evidence" value="ECO:0007669"/>
    <property type="project" value="UniProtKB-KW"/>
</dbReference>
<dbReference type="Proteomes" id="UP001589896">
    <property type="component" value="Unassembled WGS sequence"/>
</dbReference>
<dbReference type="InterPro" id="IPR029058">
    <property type="entry name" value="AB_hydrolase_fold"/>
</dbReference>
<dbReference type="RefSeq" id="WP_386672091.1">
    <property type="nucleotide sequence ID" value="NZ_JBHLTG010000005.1"/>
</dbReference>
<keyword evidence="2" id="KW-0378">Hydrolase</keyword>
<dbReference type="EC" id="3.1.-.-" evidence="2"/>
<evidence type="ECO:0000259" key="1">
    <source>
        <dbReference type="Pfam" id="PF01738"/>
    </source>
</evidence>
<dbReference type="InterPro" id="IPR002925">
    <property type="entry name" value="Dienelactn_hydro"/>
</dbReference>
<dbReference type="PANTHER" id="PTHR46623:SF6">
    <property type="entry name" value="ALPHA_BETA-HYDROLASES SUPERFAMILY PROTEIN"/>
    <property type="match status" value="1"/>
</dbReference>